<dbReference type="InterPro" id="IPR046158">
    <property type="entry name" value="DUF6160"/>
</dbReference>
<evidence type="ECO:0000259" key="2">
    <source>
        <dbReference type="Pfam" id="PF19657"/>
    </source>
</evidence>
<evidence type="ECO:0000313" key="4">
    <source>
        <dbReference type="Proteomes" id="UP000032749"/>
    </source>
</evidence>
<dbReference type="OrthoDB" id="9764669at2"/>
<dbReference type="STRING" id="698738.OLEAN_C23750"/>
<accession>R4YND6</accession>
<evidence type="ECO:0000313" key="3">
    <source>
        <dbReference type="EMBL" id="CCK76551.1"/>
    </source>
</evidence>
<name>R4YND6_OLEAN</name>
<dbReference type="HOGENOM" id="CLU_719314_0_0_6"/>
<sequence length="384" mass="41056">MAARALTTLLMMPLMVSALERLDDSSMSDVVAQEGVILRSEYEIQIDSVQYFDEDDYGSVTMSDINIATRSQQVIDVDIIAGAGDRAGRNGIRFSNKELPIDLSVDTLKINGKSVGGFGMRHLTTGGVDPLVVDVWAGGYDSNNNNIADESGFTLDISVPKETSYDLYYTDDGSELSMTIDYCSSYSGGICDAGGIEFTGMTFDVTDKGLRAGIPEITGGQVNIRNFRLNESVINDISLKNFTIPEGGYIVLGAPDVAGESAINFDAYFAAGSGFDFVYYDTSDTDVQEFNATVSFDALASDAGNPTTNYFYVSDSSINVRSGDDEGIFIALGDPNTGRGGIRGSMSINDITLKPVGDTSAQVLGSIKMNLQVLPGSYLEVMGH</sequence>
<gene>
    <name evidence="3" type="ORF">OLEAN_C23750</name>
</gene>
<feature type="domain" description="DUF6160" evidence="2">
    <location>
        <begin position="6"/>
        <end position="72"/>
    </location>
</feature>
<dbReference type="AlphaFoldDB" id="R4YND6"/>
<organism evidence="3 4">
    <name type="scientific">Oleispira antarctica RB-8</name>
    <dbReference type="NCBI Taxonomy" id="698738"/>
    <lineage>
        <taxon>Bacteria</taxon>
        <taxon>Pseudomonadati</taxon>
        <taxon>Pseudomonadota</taxon>
        <taxon>Gammaproteobacteria</taxon>
        <taxon>Oceanospirillales</taxon>
        <taxon>Oceanospirillaceae</taxon>
        <taxon>Oleispira</taxon>
    </lineage>
</organism>
<feature type="signal peptide" evidence="1">
    <location>
        <begin position="1"/>
        <end position="18"/>
    </location>
</feature>
<reference evidence="3 4" key="1">
    <citation type="journal article" date="2013" name="Nat. Commun.">
        <title>Genome sequence and functional genomic analysis of the oil-degrading bacterium Oleispira antarctica.</title>
        <authorList>
            <person name="Kube M."/>
            <person name="Chernikova T.N."/>
            <person name="Al-Ramahi Y."/>
            <person name="Beloqui A."/>
            <person name="Lopez-Cortez N."/>
            <person name="Guazzaroni M.E."/>
            <person name="Heipieper H.J."/>
            <person name="Klages S."/>
            <person name="Kotsyurbenko O.R."/>
            <person name="Langer I."/>
            <person name="Nechitaylo T.Y."/>
            <person name="Lunsdorf H."/>
            <person name="Fernandez M."/>
            <person name="Juarez S."/>
            <person name="Ciordia S."/>
            <person name="Singer A."/>
            <person name="Kagan O."/>
            <person name="Egorova O."/>
            <person name="Petit P.A."/>
            <person name="Stogios P."/>
            <person name="Kim Y."/>
            <person name="Tchigvintsev A."/>
            <person name="Flick R."/>
            <person name="Denaro R."/>
            <person name="Genovese M."/>
            <person name="Albar J.P."/>
            <person name="Reva O.N."/>
            <person name="Martinez-Gomariz M."/>
            <person name="Tran H."/>
            <person name="Ferrer M."/>
            <person name="Savchenko A."/>
            <person name="Yakunin A.F."/>
            <person name="Yakimov M.M."/>
            <person name="Golyshina O.V."/>
            <person name="Reinhardt R."/>
            <person name="Golyshin P.N."/>
        </authorList>
    </citation>
    <scope>NUCLEOTIDE SEQUENCE [LARGE SCALE GENOMIC DNA]</scope>
</reference>
<feature type="chain" id="PRO_5004374257" description="DUF6160 domain-containing protein" evidence="1">
    <location>
        <begin position="19"/>
        <end position="384"/>
    </location>
</feature>
<dbReference type="Proteomes" id="UP000032749">
    <property type="component" value="Chromosome"/>
</dbReference>
<evidence type="ECO:0000256" key="1">
    <source>
        <dbReference type="SAM" id="SignalP"/>
    </source>
</evidence>
<keyword evidence="4" id="KW-1185">Reference proteome</keyword>
<dbReference type="Pfam" id="PF19657">
    <property type="entry name" value="DUF6160"/>
    <property type="match status" value="1"/>
</dbReference>
<dbReference type="KEGG" id="oai:OLEAN_C23750"/>
<protein>
    <recommendedName>
        <fullName evidence="2">DUF6160 domain-containing protein</fullName>
    </recommendedName>
</protein>
<keyword evidence="1" id="KW-0732">Signal</keyword>
<proteinExistence type="predicted"/>
<dbReference type="EMBL" id="FO203512">
    <property type="protein sequence ID" value="CCK76551.1"/>
    <property type="molecule type" value="Genomic_DNA"/>
</dbReference>